<accession>A0A8S5M2R5</accession>
<evidence type="ECO:0000259" key="1">
    <source>
        <dbReference type="Pfam" id="PF03235"/>
    </source>
</evidence>
<dbReference type="Pfam" id="PF07510">
    <property type="entry name" value="GmrSD_C"/>
    <property type="match status" value="1"/>
</dbReference>
<name>A0A8S5M2R5_9CAUD</name>
<dbReference type="InterPro" id="IPR004919">
    <property type="entry name" value="GmrSD_N"/>
</dbReference>
<reference evidence="3" key="1">
    <citation type="journal article" date="2021" name="Proc. Natl. Acad. Sci. U.S.A.">
        <title>A Catalog of Tens of Thousands of Viruses from Human Metagenomes Reveals Hidden Associations with Chronic Diseases.</title>
        <authorList>
            <person name="Tisza M.J."/>
            <person name="Buck C.B."/>
        </authorList>
    </citation>
    <scope>NUCLEOTIDE SEQUENCE</scope>
    <source>
        <strain evidence="3">Cthjx9</strain>
    </source>
</reference>
<dbReference type="PANTHER" id="PTHR35149:SF2">
    <property type="entry name" value="DUF262 DOMAIN-CONTAINING PROTEIN"/>
    <property type="match status" value="1"/>
</dbReference>
<evidence type="ECO:0008006" key="4">
    <source>
        <dbReference type="Google" id="ProtNLM"/>
    </source>
</evidence>
<dbReference type="EMBL" id="BK014803">
    <property type="protein sequence ID" value="DAD76478.1"/>
    <property type="molecule type" value="Genomic_DNA"/>
</dbReference>
<dbReference type="Pfam" id="PF03235">
    <property type="entry name" value="GmrSD_N"/>
    <property type="match status" value="1"/>
</dbReference>
<organism evidence="3">
    <name type="scientific">Siphoviridae sp. cthjx9</name>
    <dbReference type="NCBI Taxonomy" id="2826426"/>
    <lineage>
        <taxon>Viruses</taxon>
        <taxon>Duplodnaviria</taxon>
        <taxon>Heunggongvirae</taxon>
        <taxon>Uroviricota</taxon>
        <taxon>Caudoviricetes</taxon>
    </lineage>
</organism>
<evidence type="ECO:0000259" key="2">
    <source>
        <dbReference type="Pfam" id="PF07510"/>
    </source>
</evidence>
<dbReference type="InterPro" id="IPR011089">
    <property type="entry name" value="GmrSD_C"/>
</dbReference>
<sequence length="582" mass="69027">MSSKLIVDQKNVKYLFQDKKATFLIPDYQRPYAWGEDECKVLWEDLFSFSFPNNNCDSFDSSESYFLGPIVTFRNDEGKLEIIDGQQRLTTLLLLLRAFYNRLEHMKDNRSIKMREDIEKCIWRANEFGEYDPNDLKINSEVATDNDKEEFMDILRKGTSEGKSRYATNFRYFQDKIGKFIEEYPSFFALYPARILNNCVLLPIEAESQDTALRIFSTLNDRGKPLSDSDIFKAQLYKFYSSIGKKEEFITTWKELDELVTKIFHPYRGTPLDELFTRYMYYERALLTNRSSMTEGLRKFYEKDGYVLLRREQTLENLVLLADFWKDVYSQNEDRFSVDVLKRLFVLNYAPNSLWTYIVSVYFMHYKNAENMLDNEKFYLFLNRLIGFIWAYAISNPGITALRAPVFNEMVNIIENKEIAFENYLFQEELFRSQFTNFSFSNTRAITKSMIMWWAFSFDSQELLPLDATYDIEHIFPRNRQVKEGGLSSDEVLEMLGNKSVLERRVNIRASDYRFADKIKYYNGEFKSTGERIGTKIHELRMLSQTLTDFTETDIRERTSRMLDKFIAYLKSNSLISNRQNL</sequence>
<feature type="domain" description="GmrSD restriction endonucleases N-terminal" evidence="1">
    <location>
        <begin position="14"/>
        <end position="236"/>
    </location>
</feature>
<protein>
    <recommendedName>
        <fullName evidence="4">DUF262 domain-containing protein</fullName>
    </recommendedName>
</protein>
<proteinExistence type="predicted"/>
<feature type="domain" description="GmrSD restriction endonucleases C-terminal" evidence="2">
    <location>
        <begin position="431"/>
        <end position="564"/>
    </location>
</feature>
<evidence type="ECO:0000313" key="3">
    <source>
        <dbReference type="EMBL" id="DAD76478.1"/>
    </source>
</evidence>
<dbReference type="PANTHER" id="PTHR35149">
    <property type="entry name" value="SLL5132 PROTEIN"/>
    <property type="match status" value="1"/>
</dbReference>